<dbReference type="InterPro" id="IPR013517">
    <property type="entry name" value="FG-GAP"/>
</dbReference>
<organism evidence="3 4">
    <name type="scientific">Candidatus Magnetobacterium bavaricum</name>
    <dbReference type="NCBI Taxonomy" id="29290"/>
    <lineage>
        <taxon>Bacteria</taxon>
        <taxon>Pseudomonadati</taxon>
        <taxon>Nitrospirota</taxon>
        <taxon>Thermodesulfovibrionia</taxon>
        <taxon>Thermodesulfovibrionales</taxon>
        <taxon>Candidatus Magnetobacteriaceae</taxon>
        <taxon>Candidatus Magnetobacterium</taxon>
    </lineage>
</organism>
<dbReference type="PANTHER" id="PTHR46580">
    <property type="entry name" value="SENSOR KINASE-RELATED"/>
    <property type="match status" value="1"/>
</dbReference>
<dbReference type="InterPro" id="IPR003961">
    <property type="entry name" value="FN3_dom"/>
</dbReference>
<dbReference type="Pfam" id="PF19190">
    <property type="entry name" value="BACON_2"/>
    <property type="match status" value="1"/>
</dbReference>
<dbReference type="CDD" id="cd00063">
    <property type="entry name" value="FN3"/>
    <property type="match status" value="1"/>
</dbReference>
<accession>A0A0F3H3M6</accession>
<comment type="caution">
    <text evidence="3">The sequence shown here is derived from an EMBL/GenBank/DDBJ whole genome shotgun (WGS) entry which is preliminary data.</text>
</comment>
<dbReference type="SUPFAM" id="SSF49265">
    <property type="entry name" value="Fibronectin type III"/>
    <property type="match status" value="1"/>
</dbReference>
<dbReference type="Proteomes" id="UP000033423">
    <property type="component" value="Unassembled WGS sequence"/>
</dbReference>
<dbReference type="InterPro" id="IPR028994">
    <property type="entry name" value="Integrin_alpha_N"/>
</dbReference>
<dbReference type="AlphaFoldDB" id="A0A0F3H3M6"/>
<dbReference type="InterPro" id="IPR024361">
    <property type="entry name" value="BACON"/>
</dbReference>
<dbReference type="InterPro" id="IPR013783">
    <property type="entry name" value="Ig-like_fold"/>
</dbReference>
<evidence type="ECO:0000259" key="2">
    <source>
        <dbReference type="PROSITE" id="PS50853"/>
    </source>
</evidence>
<name>A0A0F3H3M6_9BACT</name>
<evidence type="ECO:0000256" key="1">
    <source>
        <dbReference type="ARBA" id="ARBA00022729"/>
    </source>
</evidence>
<protein>
    <recommendedName>
        <fullName evidence="2">Fibronectin type-III domain-containing protein</fullName>
    </recommendedName>
</protein>
<proteinExistence type="predicted"/>
<dbReference type="EMBL" id="LACI01000116">
    <property type="protein sequence ID" value="KJU87553.1"/>
    <property type="molecule type" value="Genomic_DNA"/>
</dbReference>
<dbReference type="PROSITE" id="PS50853">
    <property type="entry name" value="FN3"/>
    <property type="match status" value="1"/>
</dbReference>
<evidence type="ECO:0000313" key="4">
    <source>
        <dbReference type="Proteomes" id="UP000033423"/>
    </source>
</evidence>
<dbReference type="Gene3D" id="2.130.10.130">
    <property type="entry name" value="Integrin alpha, N-terminal"/>
    <property type="match status" value="1"/>
</dbReference>
<dbReference type="Pfam" id="PF13517">
    <property type="entry name" value="FG-GAP_3"/>
    <property type="match status" value="2"/>
</dbReference>
<keyword evidence="4" id="KW-1185">Reference proteome</keyword>
<dbReference type="PATRIC" id="fig|29290.4.peg.348"/>
<gene>
    <name evidence="3" type="ORF">MBAV_000253</name>
</gene>
<sequence>MSTNKTIKANFMNASGISAPGSITAAKGTNNCYVTWSSVSSASKYIIYWGNSSSVNDIDNCAGILTTNSTAYDHTGIVSGSDYYYRVKTCDSNGCGALSSAVKCTTAIDCSSKTITPTSKTFTSSGGSGSVSVTANTGCIWTASSSDGWLTITSGSSGSGNGTVNYAVAANTGTSLRTATMTVADKTFMVTQEGKATTPTTYKLDVKPNYYGLGNIRSDAQCFINSDPSGIHCDIVKKSSDSNSTSICSSTFESGQTVRLGQDKQCALDRLSVWFNDCDFDATEAPVSPGPGCRVKMDRDRSVSIVVSLPPTGHLVDKATKAGNTLVRFFGYVGSMFDGGLSAASSSNDGMLVMWQMNGTDISNVVPHGVVGTEWQILGYGDFDSDGTDDILWQNTNTGEVHIWSMKGVSIASHSSPAKTLGSDWQFAGIGDLDGDGRSDVLWRNTDTGMVVIWLMNSTAISNVVSPATLGSEWQIAGVGDFDGDGKSDVLWRNTDTGMVYIWLMNGAAISSHGSPATLGSEWQFAGIGDFDGDGRSDVMWRNASTGMVVIWLMNGMAISNGGSPATLGYEWQIISIGDFNSDGKSDIMLRNISTSMVYIWLMNGTAISSGGSPAKALDFGWQIQ</sequence>
<feature type="domain" description="Fibronectin type-III" evidence="2">
    <location>
        <begin position="19"/>
        <end position="109"/>
    </location>
</feature>
<evidence type="ECO:0000313" key="3">
    <source>
        <dbReference type="EMBL" id="KJU87553.1"/>
    </source>
</evidence>
<dbReference type="CDD" id="cd14948">
    <property type="entry name" value="BACON"/>
    <property type="match status" value="1"/>
</dbReference>
<dbReference type="SUPFAM" id="SSF69318">
    <property type="entry name" value="Integrin alpha N-terminal domain"/>
    <property type="match status" value="1"/>
</dbReference>
<dbReference type="InterPro" id="IPR036116">
    <property type="entry name" value="FN3_sf"/>
</dbReference>
<reference evidence="3 4" key="1">
    <citation type="submission" date="2015-02" db="EMBL/GenBank/DDBJ databases">
        <title>Single-cell genomics of uncultivated deep-branching MTB reveals a conserved set of magnetosome genes.</title>
        <authorList>
            <person name="Kolinko S."/>
            <person name="Richter M."/>
            <person name="Glockner F.O."/>
            <person name="Brachmann A."/>
            <person name="Schuler D."/>
        </authorList>
    </citation>
    <scope>NUCLEOTIDE SEQUENCE [LARGE SCALE GENOMIC DNA]</scope>
    <source>
        <strain evidence="3">TM-1</strain>
    </source>
</reference>
<dbReference type="PANTHER" id="PTHR46580:SF2">
    <property type="entry name" value="MAM DOMAIN-CONTAINING PROTEIN"/>
    <property type="match status" value="1"/>
</dbReference>
<dbReference type="Gene3D" id="2.60.40.10">
    <property type="entry name" value="Immunoglobulins"/>
    <property type="match status" value="2"/>
</dbReference>
<keyword evidence="1" id="KW-0732">Signal</keyword>